<dbReference type="PROSITE" id="PS51704">
    <property type="entry name" value="GP_PDE"/>
    <property type="match status" value="1"/>
</dbReference>
<dbReference type="InterPro" id="IPR017946">
    <property type="entry name" value="PLC-like_Pdiesterase_TIM-brl"/>
</dbReference>
<reference evidence="10" key="1">
    <citation type="submission" date="2016-07" db="EMBL/GenBank/DDBJ databases">
        <title>Frankia sp. NRRL B-16219 Genome sequencing.</title>
        <authorList>
            <person name="Ghodhbane-Gtari F."/>
            <person name="Swanson E."/>
            <person name="Gueddou A."/>
            <person name="Louati M."/>
            <person name="Nouioui I."/>
            <person name="Hezbri K."/>
            <person name="Abebe-Akele F."/>
            <person name="Simpson S."/>
            <person name="Morris K."/>
            <person name="Thomas K."/>
            <person name="Gtari M."/>
            <person name="Tisa L.S."/>
        </authorList>
    </citation>
    <scope>NUCLEOTIDE SEQUENCE [LARGE SCALE GENOMIC DNA]</scope>
    <source>
        <strain evidence="10">NRRL B-16219</strain>
    </source>
</reference>
<dbReference type="PANTHER" id="PTHR43620:SF7">
    <property type="entry name" value="GLYCEROPHOSPHODIESTER PHOSPHODIESTERASE GDPD5-RELATED"/>
    <property type="match status" value="1"/>
</dbReference>
<dbReference type="Pfam" id="PF03009">
    <property type="entry name" value="GDPD"/>
    <property type="match status" value="1"/>
</dbReference>
<dbReference type="RefSeq" id="WP_071065777.1">
    <property type="nucleotide sequence ID" value="NZ_MAXA01000238.1"/>
</dbReference>
<dbReference type="GO" id="GO:0006629">
    <property type="term" value="P:lipid metabolic process"/>
    <property type="evidence" value="ECO:0007669"/>
    <property type="project" value="InterPro"/>
</dbReference>
<feature type="domain" description="GP-PDE" evidence="8">
    <location>
        <begin position="46"/>
        <end position="372"/>
    </location>
</feature>
<protein>
    <recommendedName>
        <fullName evidence="2">glycerophosphodiester phosphodiesterase</fullName>
        <ecNumber evidence="2">3.1.4.46</ecNumber>
    </recommendedName>
</protein>
<keyword evidence="4" id="KW-0319">Glycerol metabolism</keyword>
<dbReference type="EC" id="3.1.4.46" evidence="2"/>
<keyword evidence="3 7" id="KW-0732">Signal</keyword>
<comment type="caution">
    <text evidence="9">The sequence shown here is derived from an EMBL/GenBank/DDBJ whole genome shotgun (WGS) entry which is preliminary data.</text>
</comment>
<sequence length="378" mass="40178">MGRRGLIAGLAAAPLVAATAPAASAAAVAAPEAAPSAAAQGRGNRILVIGHRGASGYRPEHTLASYELAARLGADFVEPDLVATKDGQLVCRHEPEIGGTTNVADRPEFAARKATKTLDGIPVTGWFTEDFTLAELKTLRAKERLPAIRQENTMYDGRFEIPTLIEVLDLRKRLSAELGREIGVYPETKHPTYFQKAGLPLEKRLLDLLNRYGLNTRNAPVFVQSFETTNLAELRRLGLRTSAVQLLSASGAPYDLVAAGDPRTYADLGTPAGLKAIAAYANGIGPEKGQVIPVGTDGKLGVPTPLVANAHAAGLLVHPYTFRAENSFLPGELRRGTSPSDFGRGIDEQVTYLRAGIDGLFTDQADVGVVARAEAARR</sequence>
<name>A0A1S1PRM3_9ACTN</name>
<evidence type="ECO:0000256" key="4">
    <source>
        <dbReference type="ARBA" id="ARBA00022798"/>
    </source>
</evidence>
<dbReference type="AlphaFoldDB" id="A0A1S1PRM3"/>
<accession>A0A1S1PRM3</accession>
<dbReference type="SUPFAM" id="SSF51695">
    <property type="entry name" value="PLC-like phosphodiesterases"/>
    <property type="match status" value="1"/>
</dbReference>
<evidence type="ECO:0000259" key="8">
    <source>
        <dbReference type="PROSITE" id="PS51704"/>
    </source>
</evidence>
<evidence type="ECO:0000256" key="6">
    <source>
        <dbReference type="ARBA" id="ARBA00047512"/>
    </source>
</evidence>
<evidence type="ECO:0000256" key="5">
    <source>
        <dbReference type="ARBA" id="ARBA00022801"/>
    </source>
</evidence>
<dbReference type="PANTHER" id="PTHR43620">
    <property type="entry name" value="GLYCEROPHOSPHORYL DIESTER PHOSPHODIESTERASE"/>
    <property type="match status" value="1"/>
</dbReference>
<organism evidence="9 10">
    <name type="scientific">Parafrankia soli</name>
    <dbReference type="NCBI Taxonomy" id="2599596"/>
    <lineage>
        <taxon>Bacteria</taxon>
        <taxon>Bacillati</taxon>
        <taxon>Actinomycetota</taxon>
        <taxon>Actinomycetes</taxon>
        <taxon>Frankiales</taxon>
        <taxon>Frankiaceae</taxon>
        <taxon>Parafrankia</taxon>
    </lineage>
</organism>
<dbReference type="CDD" id="cd08602">
    <property type="entry name" value="GDPD_ScGlpQ1_like"/>
    <property type="match status" value="1"/>
</dbReference>
<dbReference type="EMBL" id="MAXA01000238">
    <property type="protein sequence ID" value="OHV23911.1"/>
    <property type="molecule type" value="Genomic_DNA"/>
</dbReference>
<gene>
    <name evidence="9" type="ORF">BBK14_23765</name>
</gene>
<feature type="chain" id="PRO_5039729111" description="glycerophosphodiester phosphodiesterase" evidence="7">
    <location>
        <begin position="26"/>
        <end position="378"/>
    </location>
</feature>
<evidence type="ECO:0000256" key="1">
    <source>
        <dbReference type="ARBA" id="ARBA00007277"/>
    </source>
</evidence>
<evidence type="ECO:0000256" key="2">
    <source>
        <dbReference type="ARBA" id="ARBA00012247"/>
    </source>
</evidence>
<comment type="catalytic activity">
    <reaction evidence="6">
        <text>a sn-glycero-3-phosphodiester + H2O = an alcohol + sn-glycerol 3-phosphate + H(+)</text>
        <dbReference type="Rhea" id="RHEA:12969"/>
        <dbReference type="ChEBI" id="CHEBI:15377"/>
        <dbReference type="ChEBI" id="CHEBI:15378"/>
        <dbReference type="ChEBI" id="CHEBI:30879"/>
        <dbReference type="ChEBI" id="CHEBI:57597"/>
        <dbReference type="ChEBI" id="CHEBI:83408"/>
        <dbReference type="EC" id="3.1.4.46"/>
    </reaction>
</comment>
<keyword evidence="10" id="KW-1185">Reference proteome</keyword>
<dbReference type="GO" id="GO:0008889">
    <property type="term" value="F:glycerophosphodiester phosphodiesterase activity"/>
    <property type="evidence" value="ECO:0007669"/>
    <property type="project" value="UniProtKB-EC"/>
</dbReference>
<feature type="signal peptide" evidence="7">
    <location>
        <begin position="1"/>
        <end position="25"/>
    </location>
</feature>
<proteinExistence type="inferred from homology"/>
<dbReference type="InterPro" id="IPR030395">
    <property type="entry name" value="GP_PDE_dom"/>
</dbReference>
<keyword evidence="5" id="KW-0378">Hydrolase</keyword>
<dbReference type="GO" id="GO:0042597">
    <property type="term" value="C:periplasmic space"/>
    <property type="evidence" value="ECO:0007669"/>
    <property type="project" value="TreeGrafter"/>
</dbReference>
<dbReference type="GO" id="GO:0006071">
    <property type="term" value="P:glycerol metabolic process"/>
    <property type="evidence" value="ECO:0007669"/>
    <property type="project" value="UniProtKB-KW"/>
</dbReference>
<dbReference type="OrthoDB" id="9758957at2"/>
<dbReference type="Gene3D" id="3.20.20.190">
    <property type="entry name" value="Phosphatidylinositol (PI) phosphodiesterase"/>
    <property type="match status" value="1"/>
</dbReference>
<comment type="similarity">
    <text evidence="1">Belongs to the glycerophosphoryl diester phosphodiesterase family.</text>
</comment>
<evidence type="ECO:0000256" key="3">
    <source>
        <dbReference type="ARBA" id="ARBA00022729"/>
    </source>
</evidence>
<evidence type="ECO:0000313" key="10">
    <source>
        <dbReference type="Proteomes" id="UP000179769"/>
    </source>
</evidence>
<dbReference type="Proteomes" id="UP000179769">
    <property type="component" value="Unassembled WGS sequence"/>
</dbReference>
<evidence type="ECO:0000313" key="9">
    <source>
        <dbReference type="EMBL" id="OHV23911.1"/>
    </source>
</evidence>
<evidence type="ECO:0000256" key="7">
    <source>
        <dbReference type="SAM" id="SignalP"/>
    </source>
</evidence>